<comment type="caution">
    <text evidence="2">The sequence shown here is derived from an EMBL/GenBank/DDBJ whole genome shotgun (WGS) entry which is preliminary data.</text>
</comment>
<dbReference type="Proteomes" id="UP000298663">
    <property type="component" value="Unassembled WGS sequence"/>
</dbReference>
<name>A0A4U5P0D8_STECR</name>
<feature type="region of interest" description="Disordered" evidence="1">
    <location>
        <begin position="151"/>
        <end position="170"/>
    </location>
</feature>
<organism evidence="2 3">
    <name type="scientific">Steinernema carpocapsae</name>
    <name type="common">Entomopathogenic nematode</name>
    <dbReference type="NCBI Taxonomy" id="34508"/>
    <lineage>
        <taxon>Eukaryota</taxon>
        <taxon>Metazoa</taxon>
        <taxon>Ecdysozoa</taxon>
        <taxon>Nematoda</taxon>
        <taxon>Chromadorea</taxon>
        <taxon>Rhabditida</taxon>
        <taxon>Tylenchina</taxon>
        <taxon>Panagrolaimomorpha</taxon>
        <taxon>Strongyloidoidea</taxon>
        <taxon>Steinernematidae</taxon>
        <taxon>Steinernema</taxon>
    </lineage>
</organism>
<protein>
    <submittedName>
        <fullName evidence="2">Uncharacterized protein</fullName>
    </submittedName>
</protein>
<sequence>MPNSPDLSLSLPRKLKKKYDKMYENAVSGFNDEVKSVLQETQKRRGTVDRSAVTVDRRPNSLGNLAQFVGKKPCNQGLVVSLRVESNIKNQEGRCKTYVLPYVAPLPVKKYWEPTDENHRASDNQILTHVPYSETTLNSSASGQRLQEIDGGLKHGEHGQTSEDGAHGFR</sequence>
<keyword evidence="3" id="KW-1185">Reference proteome</keyword>
<gene>
    <name evidence="2" type="ORF">L596_013513</name>
</gene>
<proteinExistence type="predicted"/>
<dbReference type="AlphaFoldDB" id="A0A4U5P0D8"/>
<reference evidence="2 3" key="2">
    <citation type="journal article" date="2019" name="G3 (Bethesda)">
        <title>Hybrid Assembly of the Genome of the Entomopathogenic Nematode Steinernema carpocapsae Identifies the X-Chromosome.</title>
        <authorList>
            <person name="Serra L."/>
            <person name="Macchietto M."/>
            <person name="Macias-Munoz A."/>
            <person name="McGill C.J."/>
            <person name="Rodriguez I.M."/>
            <person name="Rodriguez B."/>
            <person name="Murad R."/>
            <person name="Mortazavi A."/>
        </authorList>
    </citation>
    <scope>NUCLEOTIDE SEQUENCE [LARGE SCALE GENOMIC DNA]</scope>
    <source>
        <strain evidence="2 3">ALL</strain>
    </source>
</reference>
<dbReference type="EMBL" id="AZBU02000003">
    <property type="protein sequence ID" value="TKR89406.1"/>
    <property type="molecule type" value="Genomic_DNA"/>
</dbReference>
<accession>A0A4U5P0D8</accession>
<evidence type="ECO:0000313" key="2">
    <source>
        <dbReference type="EMBL" id="TKR89406.1"/>
    </source>
</evidence>
<evidence type="ECO:0000313" key="3">
    <source>
        <dbReference type="Proteomes" id="UP000298663"/>
    </source>
</evidence>
<reference evidence="2 3" key="1">
    <citation type="journal article" date="2015" name="Genome Biol.">
        <title>Comparative genomics of Steinernema reveals deeply conserved gene regulatory networks.</title>
        <authorList>
            <person name="Dillman A.R."/>
            <person name="Macchietto M."/>
            <person name="Porter C.F."/>
            <person name="Rogers A."/>
            <person name="Williams B."/>
            <person name="Antoshechkin I."/>
            <person name="Lee M.M."/>
            <person name="Goodwin Z."/>
            <person name="Lu X."/>
            <person name="Lewis E.E."/>
            <person name="Goodrich-Blair H."/>
            <person name="Stock S.P."/>
            <person name="Adams B.J."/>
            <person name="Sternberg P.W."/>
            <person name="Mortazavi A."/>
        </authorList>
    </citation>
    <scope>NUCLEOTIDE SEQUENCE [LARGE SCALE GENOMIC DNA]</scope>
    <source>
        <strain evidence="2 3">ALL</strain>
    </source>
</reference>
<evidence type="ECO:0000256" key="1">
    <source>
        <dbReference type="SAM" id="MobiDB-lite"/>
    </source>
</evidence>